<protein>
    <submittedName>
        <fullName evidence="1">Uncharacterized protein</fullName>
    </submittedName>
</protein>
<evidence type="ECO:0000313" key="1">
    <source>
        <dbReference type="EMBL" id="RMB01498.1"/>
    </source>
</evidence>
<dbReference type="Proteomes" id="UP000271227">
    <property type="component" value="Unassembled WGS sequence"/>
</dbReference>
<evidence type="ECO:0000313" key="2">
    <source>
        <dbReference type="Proteomes" id="UP000271227"/>
    </source>
</evidence>
<comment type="caution">
    <text evidence="1">The sequence shown here is derived from an EMBL/GenBank/DDBJ whole genome shotgun (WGS) entry which is preliminary data.</text>
</comment>
<name>A0A3M0BVT2_9PROT</name>
<keyword evidence="2" id="KW-1185">Reference proteome</keyword>
<dbReference type="RefSeq" id="WP_121940319.1">
    <property type="nucleotide sequence ID" value="NZ_REFR01000016.1"/>
</dbReference>
<accession>A0A3M0BVT2</accession>
<dbReference type="AlphaFoldDB" id="A0A3M0BVT2"/>
<dbReference type="EMBL" id="REFR01000016">
    <property type="protein sequence ID" value="RMB01498.1"/>
    <property type="molecule type" value="Genomic_DNA"/>
</dbReference>
<dbReference type="InParanoid" id="A0A3M0BVT2"/>
<reference evidence="1 2" key="1">
    <citation type="submission" date="2018-10" db="EMBL/GenBank/DDBJ databases">
        <title>Genomic Encyclopedia of Archaeal and Bacterial Type Strains, Phase II (KMG-II): from individual species to whole genera.</title>
        <authorList>
            <person name="Goeker M."/>
        </authorList>
    </citation>
    <scope>NUCLEOTIDE SEQUENCE [LARGE SCALE GENOMIC DNA]</scope>
    <source>
        <strain evidence="1 2">DSM 25217</strain>
    </source>
</reference>
<sequence>MSGPSRKSRRVRKPFSLGLYDEERAQIEHDAGTLPLGVYIRGKLLDGSELNRPVRRSHRPTVDHVALAKLLGTFGQSEVFRSLLALSLAAQSGALPVDKELTDKLIAACDDVREMRCILIAALGLKVEG</sequence>
<organism evidence="1 2">
    <name type="scientific">Eilatimonas milleporae</name>
    <dbReference type="NCBI Taxonomy" id="911205"/>
    <lineage>
        <taxon>Bacteria</taxon>
        <taxon>Pseudomonadati</taxon>
        <taxon>Pseudomonadota</taxon>
        <taxon>Alphaproteobacteria</taxon>
        <taxon>Kordiimonadales</taxon>
        <taxon>Kordiimonadaceae</taxon>
        <taxon>Eilatimonas</taxon>
    </lineage>
</organism>
<proteinExistence type="predicted"/>
<gene>
    <name evidence="1" type="ORF">BXY39_3685</name>
</gene>
<dbReference type="OrthoDB" id="8548224at2"/>